<name>A0A9W9ZXM3_9CNID</name>
<protein>
    <submittedName>
        <fullName evidence="1">Uncharacterized protein</fullName>
    </submittedName>
</protein>
<keyword evidence="2" id="KW-1185">Reference proteome</keyword>
<dbReference type="EMBL" id="MU825873">
    <property type="protein sequence ID" value="KAJ7387894.1"/>
    <property type="molecule type" value="Genomic_DNA"/>
</dbReference>
<dbReference type="AlphaFoldDB" id="A0A9W9ZXM3"/>
<gene>
    <name evidence="1" type="ORF">OS493_001244</name>
</gene>
<dbReference type="Proteomes" id="UP001163046">
    <property type="component" value="Unassembled WGS sequence"/>
</dbReference>
<reference evidence="1" key="1">
    <citation type="submission" date="2023-01" db="EMBL/GenBank/DDBJ databases">
        <title>Genome assembly of the deep-sea coral Lophelia pertusa.</title>
        <authorList>
            <person name="Herrera S."/>
            <person name="Cordes E."/>
        </authorList>
    </citation>
    <scope>NUCLEOTIDE SEQUENCE</scope>
    <source>
        <strain evidence="1">USNM1676648</strain>
        <tissue evidence="1">Polyp</tissue>
    </source>
</reference>
<organism evidence="1 2">
    <name type="scientific">Desmophyllum pertusum</name>
    <dbReference type="NCBI Taxonomy" id="174260"/>
    <lineage>
        <taxon>Eukaryota</taxon>
        <taxon>Metazoa</taxon>
        <taxon>Cnidaria</taxon>
        <taxon>Anthozoa</taxon>
        <taxon>Hexacorallia</taxon>
        <taxon>Scleractinia</taxon>
        <taxon>Caryophylliina</taxon>
        <taxon>Caryophylliidae</taxon>
        <taxon>Desmophyllum</taxon>
    </lineage>
</organism>
<accession>A0A9W9ZXM3</accession>
<evidence type="ECO:0000313" key="2">
    <source>
        <dbReference type="Proteomes" id="UP001163046"/>
    </source>
</evidence>
<comment type="caution">
    <text evidence="1">The sequence shown here is derived from an EMBL/GenBank/DDBJ whole genome shotgun (WGS) entry which is preliminary data.</text>
</comment>
<proteinExistence type="predicted"/>
<sequence length="208" mass="22448">MAGAESGTMLCVFLAKGSSAMDSGDSRYWVVSLTGSCGAMGCPGCSCSTMSVSHQEHLDHGMDHQSYASTSGRYLSSSEDSTATLGILSYADTVVFCLSDKQVEQQQNFPSKHHFIRCEASGLVHRGTIRQHEQKVGTGPQFLRFVSTNVKSMASRVLSKLSTIPPDCGLKGVVLVLVNFKDLAHLLEQSGFKVSFPDRYTIALVLQT</sequence>
<evidence type="ECO:0000313" key="1">
    <source>
        <dbReference type="EMBL" id="KAJ7387894.1"/>
    </source>
</evidence>